<feature type="compositionally biased region" description="Low complexity" evidence="1">
    <location>
        <begin position="126"/>
        <end position="135"/>
    </location>
</feature>
<dbReference type="EMBL" id="QGNW01001143">
    <property type="protein sequence ID" value="RVW53552.1"/>
    <property type="molecule type" value="Genomic_DNA"/>
</dbReference>
<reference evidence="2 3" key="1">
    <citation type="journal article" date="2018" name="PLoS Genet.">
        <title>Population sequencing reveals clonal diversity and ancestral inbreeding in the grapevine cultivar Chardonnay.</title>
        <authorList>
            <person name="Roach M.J."/>
            <person name="Johnson D.L."/>
            <person name="Bohlmann J."/>
            <person name="van Vuuren H.J."/>
            <person name="Jones S.J."/>
            <person name="Pretorius I.S."/>
            <person name="Schmidt S.A."/>
            <person name="Borneman A.R."/>
        </authorList>
    </citation>
    <scope>NUCLEOTIDE SEQUENCE [LARGE SCALE GENOMIC DNA]</scope>
    <source>
        <strain evidence="3">cv. Chardonnay</strain>
        <tissue evidence="2">Leaf</tissue>
    </source>
</reference>
<evidence type="ECO:0000256" key="1">
    <source>
        <dbReference type="SAM" id="MobiDB-lite"/>
    </source>
</evidence>
<comment type="caution">
    <text evidence="2">The sequence shown here is derived from an EMBL/GenBank/DDBJ whole genome shotgun (WGS) entry which is preliminary data.</text>
</comment>
<evidence type="ECO:0008006" key="4">
    <source>
        <dbReference type="Google" id="ProtNLM"/>
    </source>
</evidence>
<evidence type="ECO:0000313" key="2">
    <source>
        <dbReference type="EMBL" id="RVW53552.1"/>
    </source>
</evidence>
<organism evidence="2 3">
    <name type="scientific">Vitis vinifera</name>
    <name type="common">Grape</name>
    <dbReference type="NCBI Taxonomy" id="29760"/>
    <lineage>
        <taxon>Eukaryota</taxon>
        <taxon>Viridiplantae</taxon>
        <taxon>Streptophyta</taxon>
        <taxon>Embryophyta</taxon>
        <taxon>Tracheophyta</taxon>
        <taxon>Spermatophyta</taxon>
        <taxon>Magnoliopsida</taxon>
        <taxon>eudicotyledons</taxon>
        <taxon>Gunneridae</taxon>
        <taxon>Pentapetalae</taxon>
        <taxon>rosids</taxon>
        <taxon>Vitales</taxon>
        <taxon>Vitaceae</taxon>
        <taxon>Viteae</taxon>
        <taxon>Vitis</taxon>
    </lineage>
</organism>
<gene>
    <name evidence="2" type="ORF">CK203_092414</name>
</gene>
<sequence length="192" mass="21369">MPVSSPGGRCWFGVELKTFEISIEEHKGKVHGKICERGPKKELLSGSFGRKEIEITVWSSIGIEQGRFLFCVVRDAEDKRFSLAFLEGRGLVGGWTILASKLRSLGVFRLQWKGALLESHTPAQASPSSSVNRDSSSLRDCPAPRDVVWTEIEKETLNRNEELLGRCLVGFWEGDSDRLPDLASFGSWAKNS</sequence>
<proteinExistence type="predicted"/>
<dbReference type="Proteomes" id="UP000288805">
    <property type="component" value="Unassembled WGS sequence"/>
</dbReference>
<dbReference type="AlphaFoldDB" id="A0A438F1M4"/>
<evidence type="ECO:0000313" key="3">
    <source>
        <dbReference type="Proteomes" id="UP000288805"/>
    </source>
</evidence>
<name>A0A438F1M4_VITVI</name>
<feature type="region of interest" description="Disordered" evidence="1">
    <location>
        <begin position="122"/>
        <end position="141"/>
    </location>
</feature>
<protein>
    <recommendedName>
        <fullName evidence="4">DUF4283 domain-containing protein</fullName>
    </recommendedName>
</protein>
<accession>A0A438F1M4</accession>